<evidence type="ECO:0000256" key="5">
    <source>
        <dbReference type="ARBA" id="ARBA00022833"/>
    </source>
</evidence>
<dbReference type="GO" id="GO:0046872">
    <property type="term" value="F:metal ion binding"/>
    <property type="evidence" value="ECO:0007669"/>
    <property type="project" value="UniProtKB-KW"/>
</dbReference>
<dbReference type="Gene3D" id="3.30.2010.10">
    <property type="entry name" value="Metalloproteases ('zincins'), catalytic domain"/>
    <property type="match status" value="1"/>
</dbReference>
<dbReference type="GO" id="GO:0016020">
    <property type="term" value="C:membrane"/>
    <property type="evidence" value="ECO:0007669"/>
    <property type="project" value="TreeGrafter"/>
</dbReference>
<dbReference type="PROSITE" id="PS51782">
    <property type="entry name" value="LYSM"/>
    <property type="match status" value="1"/>
</dbReference>
<keyword evidence="6" id="KW-0482">Metalloprotease</keyword>
<dbReference type="OrthoDB" id="9810445at2"/>
<feature type="domain" description="LysM" evidence="7">
    <location>
        <begin position="445"/>
        <end position="492"/>
    </location>
</feature>
<keyword evidence="9" id="KW-1185">Reference proteome</keyword>
<accession>A0A437QU33</accession>
<protein>
    <submittedName>
        <fullName evidence="8">Peptidase M48</fullName>
    </submittedName>
</protein>
<gene>
    <name evidence="8" type="ORF">EOI86_01450</name>
</gene>
<comment type="caution">
    <text evidence="8">The sequence shown here is derived from an EMBL/GenBank/DDBJ whole genome shotgun (WGS) entry which is preliminary data.</text>
</comment>
<evidence type="ECO:0000256" key="4">
    <source>
        <dbReference type="ARBA" id="ARBA00022801"/>
    </source>
</evidence>
<dbReference type="InterPro" id="IPR001915">
    <property type="entry name" value="Peptidase_M48"/>
</dbReference>
<dbReference type="InterPro" id="IPR051156">
    <property type="entry name" value="Mito/Outer_Membr_Metalloprot"/>
</dbReference>
<keyword evidence="4" id="KW-0378">Hydrolase</keyword>
<dbReference type="Proteomes" id="UP000287447">
    <property type="component" value="Unassembled WGS sequence"/>
</dbReference>
<organism evidence="8 9">
    <name type="scientific">Hwanghaeella grinnelliae</name>
    <dbReference type="NCBI Taxonomy" id="2500179"/>
    <lineage>
        <taxon>Bacteria</taxon>
        <taxon>Pseudomonadati</taxon>
        <taxon>Pseudomonadota</taxon>
        <taxon>Alphaproteobacteria</taxon>
        <taxon>Rhodospirillales</taxon>
        <taxon>Rhodospirillaceae</taxon>
        <taxon>Hwanghaeella</taxon>
    </lineage>
</organism>
<dbReference type="Pfam" id="PF01435">
    <property type="entry name" value="Peptidase_M48"/>
    <property type="match status" value="1"/>
</dbReference>
<dbReference type="InterPro" id="IPR006311">
    <property type="entry name" value="TAT_signal"/>
</dbReference>
<keyword evidence="2" id="KW-0645">Protease</keyword>
<evidence type="ECO:0000256" key="6">
    <source>
        <dbReference type="ARBA" id="ARBA00023049"/>
    </source>
</evidence>
<evidence type="ECO:0000256" key="2">
    <source>
        <dbReference type="ARBA" id="ARBA00022670"/>
    </source>
</evidence>
<keyword evidence="5" id="KW-0862">Zinc</keyword>
<dbReference type="InterPro" id="IPR018392">
    <property type="entry name" value="LysM"/>
</dbReference>
<dbReference type="CDD" id="cd07333">
    <property type="entry name" value="M48C_bepA_like"/>
    <property type="match status" value="1"/>
</dbReference>
<dbReference type="PANTHER" id="PTHR22726:SF1">
    <property type="entry name" value="METALLOENDOPEPTIDASE OMA1, MITOCHONDRIAL"/>
    <property type="match status" value="1"/>
</dbReference>
<evidence type="ECO:0000313" key="8">
    <source>
        <dbReference type="EMBL" id="RVU37999.1"/>
    </source>
</evidence>
<comment type="cofactor">
    <cofactor evidence="1">
        <name>Zn(2+)</name>
        <dbReference type="ChEBI" id="CHEBI:29105"/>
    </cofactor>
</comment>
<dbReference type="PANTHER" id="PTHR22726">
    <property type="entry name" value="METALLOENDOPEPTIDASE OMA1"/>
    <property type="match status" value="1"/>
</dbReference>
<sequence length="495" mass="53713">MENMQQPRLSRRHFLLGGGCACAASLTGCLSTNRATGRNTFTGFYSIEDDIALGRQEHPKLVKQFGGEYDDPRLQRYVEQIGFKAAQFTEYQFPYKFTIVNSPIINAFALPGGFVYLSRGLLSLASNEAEVAGVLAHELGHVNARHTAERISQSQLAQLGIGVLGLALGNTAVTNALGQVAGLAIQGHSRDQELEADTLGIRYMSRAGYDPDGSVSFLATLREHSMLEAEMNGLPPGSVDEFNIMATHPRTVERVRLAQQHAAEVNVSNAIIGRDPHLGAINGMLYGDDPEQGIIDGNTFVHGPLRFEFTVPDDFLLRNSPTRIAATHQQGAIILFDMAKTDRNRSMLSYIRNVWAPQARFSDAEKLRIDGADAATALTQGNGNGGQVDIRPVAIRGDGETVFRFLFVSPAGASSRFSEGFRRTTYSFRRLSPSEASAIHGRRLVVAPAQPGDSAAALAQTMPFGKFNERAFRVLNDLGPNDNLSPGQLLKIIAA</sequence>
<dbReference type="AlphaFoldDB" id="A0A437QU33"/>
<evidence type="ECO:0000256" key="3">
    <source>
        <dbReference type="ARBA" id="ARBA00022723"/>
    </source>
</evidence>
<dbReference type="EMBL" id="SADE01000001">
    <property type="protein sequence ID" value="RVU37999.1"/>
    <property type="molecule type" value="Genomic_DNA"/>
</dbReference>
<dbReference type="PROSITE" id="PS51318">
    <property type="entry name" value="TAT"/>
    <property type="match status" value="1"/>
</dbReference>
<keyword evidence="3" id="KW-0479">Metal-binding</keyword>
<dbReference type="RefSeq" id="WP_127763372.1">
    <property type="nucleotide sequence ID" value="NZ_SADE01000001.1"/>
</dbReference>
<reference evidence="9" key="1">
    <citation type="submission" date="2019-01" db="EMBL/GenBank/DDBJ databases">
        <title>Gri0909 isolated from a small marine red alga.</title>
        <authorList>
            <person name="Kim J."/>
            <person name="Jeong S.E."/>
            <person name="Jeon C.O."/>
        </authorList>
    </citation>
    <scope>NUCLEOTIDE SEQUENCE [LARGE SCALE GENOMIC DNA]</scope>
    <source>
        <strain evidence="9">Gri0909</strain>
    </source>
</reference>
<proteinExistence type="predicted"/>
<evidence type="ECO:0000259" key="7">
    <source>
        <dbReference type="PROSITE" id="PS51782"/>
    </source>
</evidence>
<evidence type="ECO:0000256" key="1">
    <source>
        <dbReference type="ARBA" id="ARBA00001947"/>
    </source>
</evidence>
<dbReference type="GO" id="GO:0051603">
    <property type="term" value="P:proteolysis involved in protein catabolic process"/>
    <property type="evidence" value="ECO:0007669"/>
    <property type="project" value="TreeGrafter"/>
</dbReference>
<name>A0A437QU33_9PROT</name>
<evidence type="ECO:0000313" key="9">
    <source>
        <dbReference type="Proteomes" id="UP000287447"/>
    </source>
</evidence>
<dbReference type="GO" id="GO:0004222">
    <property type="term" value="F:metalloendopeptidase activity"/>
    <property type="evidence" value="ECO:0007669"/>
    <property type="project" value="InterPro"/>
</dbReference>